<feature type="region of interest" description="Disordered" evidence="1">
    <location>
        <begin position="100"/>
        <end position="133"/>
    </location>
</feature>
<evidence type="ECO:0000256" key="1">
    <source>
        <dbReference type="SAM" id="MobiDB-lite"/>
    </source>
</evidence>
<accession>A0A034W6Y1</accession>
<protein>
    <submittedName>
        <fullName evidence="2">Uncharacterized protein</fullName>
    </submittedName>
</protein>
<dbReference type="AlphaFoldDB" id="A0A034W6Y1"/>
<organism evidence="2">
    <name type="scientific">Bactrocera dorsalis</name>
    <name type="common">Oriental fruit fly</name>
    <name type="synonym">Dacus dorsalis</name>
    <dbReference type="NCBI Taxonomy" id="27457"/>
    <lineage>
        <taxon>Eukaryota</taxon>
        <taxon>Metazoa</taxon>
        <taxon>Ecdysozoa</taxon>
        <taxon>Arthropoda</taxon>
        <taxon>Hexapoda</taxon>
        <taxon>Insecta</taxon>
        <taxon>Pterygota</taxon>
        <taxon>Neoptera</taxon>
        <taxon>Endopterygota</taxon>
        <taxon>Diptera</taxon>
        <taxon>Brachycera</taxon>
        <taxon>Muscomorpha</taxon>
        <taxon>Tephritoidea</taxon>
        <taxon>Tephritidae</taxon>
        <taxon>Bactrocera</taxon>
        <taxon>Bactrocera</taxon>
    </lineage>
</organism>
<dbReference type="EMBL" id="GAKP01008895">
    <property type="protein sequence ID" value="JAC50057.1"/>
    <property type="molecule type" value="Transcribed_RNA"/>
</dbReference>
<name>A0A034W6Y1_BACDO</name>
<feature type="region of interest" description="Disordered" evidence="1">
    <location>
        <begin position="49"/>
        <end position="79"/>
    </location>
</feature>
<proteinExistence type="predicted"/>
<reference evidence="2" key="1">
    <citation type="journal article" date="2014" name="BMC Genomics">
        <title>Characterizing the developmental transcriptome of the oriental fruit fly, Bactrocera dorsalis (Diptera: Tephritidae) through comparative genomic analysis with Drosophila melanogaster utilizing modENCODE datasets.</title>
        <authorList>
            <person name="Geib S.M."/>
            <person name="Calla B."/>
            <person name="Hall B."/>
            <person name="Hou S."/>
            <person name="Manoukis N.C."/>
        </authorList>
    </citation>
    <scope>NUCLEOTIDE SEQUENCE</scope>
    <source>
        <strain evidence="2">Punador</strain>
    </source>
</reference>
<evidence type="ECO:0000313" key="2">
    <source>
        <dbReference type="EMBL" id="JAC50057.1"/>
    </source>
</evidence>
<sequence>MHIPCPIKFGEPDSRDNDMTAYSDYTRALAHGLLMLTYHWNRNNLPAAPRFRRPVTAPGPQTRQNHRQHNEPERQKANGRRILLQGQRTKMQRVRNWLRATRRHAAERPLQSPQRPLLDEVHATVGDGPLVSA</sequence>